<dbReference type="Gene3D" id="3.30.2310.20">
    <property type="entry name" value="RelE-like"/>
    <property type="match status" value="1"/>
</dbReference>
<dbReference type="HOGENOM" id="CLU_155761_1_1_6"/>
<evidence type="ECO:0000256" key="1">
    <source>
        <dbReference type="ARBA" id="ARBA00006226"/>
    </source>
</evidence>
<protein>
    <submittedName>
        <fullName evidence="3">Addiction module toxin, RelE/StbE family</fullName>
    </submittedName>
</protein>
<evidence type="ECO:0000256" key="2">
    <source>
        <dbReference type="ARBA" id="ARBA00022649"/>
    </source>
</evidence>
<reference evidence="3" key="1">
    <citation type="submission" date="2015-12" db="EMBL/GenBank/DDBJ databases">
        <authorList>
            <person name="Tikhonova T.V."/>
            <person name="Pavlov A.R."/>
            <person name="Beletsky A.V."/>
            <person name="Mardanov A.V."/>
            <person name="Sorokin D.Y."/>
            <person name="Ravin N.V."/>
            <person name="Popov V.O."/>
        </authorList>
    </citation>
    <scope>NUCLEOTIDE SEQUENCE</scope>
    <source>
        <strain evidence="3">DSM 14787</strain>
    </source>
</reference>
<dbReference type="Proteomes" id="UP000010809">
    <property type="component" value="Chromosome"/>
</dbReference>
<dbReference type="eggNOG" id="COG2026">
    <property type="taxonomic scope" value="Bacteria"/>
</dbReference>
<proteinExistence type="inferred from homology"/>
<dbReference type="InterPro" id="IPR007712">
    <property type="entry name" value="RelE/ParE_toxin"/>
</dbReference>
<keyword evidence="4" id="KW-1185">Reference proteome</keyword>
<dbReference type="SUPFAM" id="SSF143011">
    <property type="entry name" value="RelE-like"/>
    <property type="match status" value="1"/>
</dbReference>
<dbReference type="EMBL" id="CP003989">
    <property type="protein sequence ID" value="AGA32320.1"/>
    <property type="molecule type" value="Genomic_DNA"/>
</dbReference>
<dbReference type="Pfam" id="PF05016">
    <property type="entry name" value="ParE_toxin"/>
    <property type="match status" value="1"/>
</dbReference>
<dbReference type="STRING" id="1255043.TVNIR_0620"/>
<keyword evidence="2" id="KW-1277">Toxin-antitoxin system</keyword>
<organism evidence="3 4">
    <name type="scientific">Thioalkalivibrio nitratireducens (strain DSM 14787 / UNIQEM 213 / ALEN2)</name>
    <dbReference type="NCBI Taxonomy" id="1255043"/>
    <lineage>
        <taxon>Bacteria</taxon>
        <taxon>Pseudomonadati</taxon>
        <taxon>Pseudomonadota</taxon>
        <taxon>Gammaproteobacteria</taxon>
        <taxon>Chromatiales</taxon>
        <taxon>Ectothiorhodospiraceae</taxon>
        <taxon>Thioalkalivibrio</taxon>
    </lineage>
</organism>
<dbReference type="KEGG" id="tni:TVNIR_0620"/>
<gene>
    <name evidence="3" type="ordered locus">TVNIR_0620</name>
</gene>
<evidence type="ECO:0000313" key="4">
    <source>
        <dbReference type="Proteomes" id="UP000010809"/>
    </source>
</evidence>
<name>L0DTJ5_THIND</name>
<dbReference type="PANTHER" id="PTHR35601:SF1">
    <property type="entry name" value="TOXIN RELE"/>
    <property type="match status" value="1"/>
</dbReference>
<comment type="similarity">
    <text evidence="1">Belongs to the RelE toxin family.</text>
</comment>
<evidence type="ECO:0000313" key="3">
    <source>
        <dbReference type="EMBL" id="AGA32320.1"/>
    </source>
</evidence>
<dbReference type="RefSeq" id="WP_015257473.1">
    <property type="nucleotide sequence ID" value="NC_019902.2"/>
</dbReference>
<sequence length="100" mass="11927">MSWTIEFDRRVEKDLRALDKPSARRILEYLNERIAPLDDPRRLGKSLTGELGEYWRYRLGPYRIIASIEDERLRVLVVRVAHRNEVYRQGLGARDDRSSR</sequence>
<dbReference type="OrthoDB" id="5570653at2"/>
<dbReference type="PANTHER" id="PTHR35601">
    <property type="entry name" value="TOXIN RELE"/>
    <property type="match status" value="1"/>
</dbReference>
<accession>L0DTJ5</accession>
<dbReference type="PATRIC" id="fig|1255043.3.peg.626"/>
<dbReference type="InterPro" id="IPR035093">
    <property type="entry name" value="RelE/ParE_toxin_dom_sf"/>
</dbReference>
<dbReference type="AlphaFoldDB" id="L0DTJ5"/>